<evidence type="ECO:0000256" key="4">
    <source>
        <dbReference type="ARBA" id="ARBA00022825"/>
    </source>
</evidence>
<comment type="caution">
    <text evidence="5">Lacks conserved residue(s) required for the propagation of feature annotation.</text>
</comment>
<feature type="domain" description="Peptidase S8/S53" evidence="8">
    <location>
        <begin position="284"/>
        <end position="562"/>
    </location>
</feature>
<reference evidence="9 10" key="1">
    <citation type="submission" date="2016-10" db="EMBL/GenBank/DDBJ databases">
        <authorList>
            <person name="Varghese N."/>
            <person name="Submissions S."/>
        </authorList>
    </citation>
    <scope>NUCLEOTIDE SEQUENCE [LARGE SCALE GENOMIC DNA]</scope>
    <source>
        <strain evidence="9 10">BS3780</strain>
    </source>
</reference>
<dbReference type="PANTHER" id="PTHR43399:SF4">
    <property type="entry name" value="CELL WALL-ASSOCIATED PROTEASE"/>
    <property type="match status" value="1"/>
</dbReference>
<gene>
    <name evidence="9" type="ORF">SAMN04490188_4685</name>
</gene>
<dbReference type="InterPro" id="IPR051048">
    <property type="entry name" value="Peptidase_S8/S53_subtilisin"/>
</dbReference>
<keyword evidence="2" id="KW-0645">Protease</keyword>
<keyword evidence="10" id="KW-1185">Reference proteome</keyword>
<feature type="compositionally biased region" description="Basic and acidic residues" evidence="6">
    <location>
        <begin position="240"/>
        <end position="249"/>
    </location>
</feature>
<comment type="similarity">
    <text evidence="1 5">Belongs to the peptidase S8 family.</text>
</comment>
<accession>A0ABY0ZFW7</accession>
<feature type="chain" id="PRO_5047074858" evidence="7">
    <location>
        <begin position="48"/>
        <end position="614"/>
    </location>
</feature>
<dbReference type="CDD" id="cd00306">
    <property type="entry name" value="Peptidases_S8_S53"/>
    <property type="match status" value="1"/>
</dbReference>
<sequence>MASIASERSKQRNSRSNKTLGKETWLMPLRSAALATLFSLAAGTATAAPEPLRLESLKRCGDLLETQHQDWCLTVRGLGEATPQLNLGAKVIPADTIQREGENLRVRLDSADYQSGPLWLQDGPRASNAAWLTLRNSHVLAARADEVAKNMDGLTTYVDLVSVLIEEDRDGRQEAERLARKYGATVVGSIAPLNLYQLRLPAKDLVQRDALVLRLGSETSVDAVVIEESSAEETEQAAAHPEEPKKPALDSDEWAANRFLDAVSYYQRRIPGRQPPIQPQPVRIGLIERGVDFDTTDFADYLGACSPPRTCVYARDADKPDNHGTTVAGILAARWDDSGNTGFLRGLDKTSGGFEVIVERNSDAGITANIAASVNLVEDGVRVLNWSWGIHRVGAKDVKGDDVDSLLRSGIAMGGYEELLEEFFLWLRKEHPDVIVVNSAGNGASFSGSDEYRLPSSFITEQLLVVGGHQRSERSGVAVDDPAYAVKRASSNIDMRVDITAAACAHASTANVGQDSAVHCGTSYATPMVAGLLAAMLSINPQLQPEQLRTLLRRSAMTIGDNHDFEQMDGEDLTAPILPSERRFQLNDKDVGRSARLDMQKALDLTAQSRDRVR</sequence>
<name>A0ABY0ZFW7_9PSED</name>
<dbReference type="PANTHER" id="PTHR43399">
    <property type="entry name" value="SUBTILISIN-RELATED"/>
    <property type="match status" value="1"/>
</dbReference>
<feature type="region of interest" description="Disordered" evidence="6">
    <location>
        <begin position="1"/>
        <end position="21"/>
    </location>
</feature>
<dbReference type="InterPro" id="IPR023828">
    <property type="entry name" value="Peptidase_S8_Ser-AS"/>
</dbReference>
<evidence type="ECO:0000256" key="1">
    <source>
        <dbReference type="ARBA" id="ARBA00011073"/>
    </source>
</evidence>
<proteinExistence type="inferred from homology"/>
<dbReference type="InterPro" id="IPR000209">
    <property type="entry name" value="Peptidase_S8/S53_dom"/>
</dbReference>
<feature type="signal peptide" evidence="7">
    <location>
        <begin position="1"/>
        <end position="47"/>
    </location>
</feature>
<dbReference type="Pfam" id="PF00082">
    <property type="entry name" value="Peptidase_S8"/>
    <property type="match status" value="1"/>
</dbReference>
<keyword evidence="7" id="KW-0732">Signal</keyword>
<dbReference type="PRINTS" id="PR00723">
    <property type="entry name" value="SUBTILISIN"/>
</dbReference>
<evidence type="ECO:0000313" key="9">
    <source>
        <dbReference type="EMBL" id="SEE60903.1"/>
    </source>
</evidence>
<evidence type="ECO:0000256" key="7">
    <source>
        <dbReference type="SAM" id="SignalP"/>
    </source>
</evidence>
<evidence type="ECO:0000313" key="10">
    <source>
        <dbReference type="Proteomes" id="UP000183915"/>
    </source>
</evidence>
<comment type="caution">
    <text evidence="9">The sequence shown here is derived from an EMBL/GenBank/DDBJ whole genome shotgun (WGS) entry which is preliminary data.</text>
</comment>
<organism evidence="9 10">
    <name type="scientific">Pseudomonas kilonensis</name>
    <dbReference type="NCBI Taxonomy" id="132476"/>
    <lineage>
        <taxon>Bacteria</taxon>
        <taxon>Pseudomonadati</taxon>
        <taxon>Pseudomonadota</taxon>
        <taxon>Gammaproteobacteria</taxon>
        <taxon>Pseudomonadales</taxon>
        <taxon>Pseudomonadaceae</taxon>
        <taxon>Pseudomonas</taxon>
    </lineage>
</organism>
<dbReference type="Proteomes" id="UP000183915">
    <property type="component" value="Unassembled WGS sequence"/>
</dbReference>
<dbReference type="Gene3D" id="3.40.50.200">
    <property type="entry name" value="Peptidase S8/S53 domain"/>
    <property type="match status" value="1"/>
</dbReference>
<evidence type="ECO:0000259" key="8">
    <source>
        <dbReference type="Pfam" id="PF00082"/>
    </source>
</evidence>
<evidence type="ECO:0000256" key="6">
    <source>
        <dbReference type="SAM" id="MobiDB-lite"/>
    </source>
</evidence>
<dbReference type="PROSITE" id="PS00138">
    <property type="entry name" value="SUBTILASE_SER"/>
    <property type="match status" value="1"/>
</dbReference>
<dbReference type="InterPro" id="IPR015500">
    <property type="entry name" value="Peptidase_S8_subtilisin-rel"/>
</dbReference>
<dbReference type="SUPFAM" id="SSF52743">
    <property type="entry name" value="Subtilisin-like"/>
    <property type="match status" value="1"/>
</dbReference>
<evidence type="ECO:0000256" key="2">
    <source>
        <dbReference type="ARBA" id="ARBA00022670"/>
    </source>
</evidence>
<evidence type="ECO:0000256" key="3">
    <source>
        <dbReference type="ARBA" id="ARBA00022801"/>
    </source>
</evidence>
<dbReference type="InterPro" id="IPR036852">
    <property type="entry name" value="Peptidase_S8/S53_dom_sf"/>
</dbReference>
<protein>
    <submittedName>
        <fullName evidence="9">Subtilase family protein</fullName>
    </submittedName>
</protein>
<dbReference type="EMBL" id="FNTT01000002">
    <property type="protein sequence ID" value="SEE60903.1"/>
    <property type="molecule type" value="Genomic_DNA"/>
</dbReference>
<keyword evidence="4" id="KW-0720">Serine protease</keyword>
<evidence type="ECO:0000256" key="5">
    <source>
        <dbReference type="PROSITE-ProRule" id="PRU01240"/>
    </source>
</evidence>
<dbReference type="PROSITE" id="PS51892">
    <property type="entry name" value="SUBTILASE"/>
    <property type="match status" value="1"/>
</dbReference>
<feature type="region of interest" description="Disordered" evidence="6">
    <location>
        <begin position="227"/>
        <end position="251"/>
    </location>
</feature>
<keyword evidence="3" id="KW-0378">Hydrolase</keyword>